<feature type="domain" description="HTH gntR-type" evidence="4">
    <location>
        <begin position="6"/>
        <end position="73"/>
    </location>
</feature>
<dbReference type="Gene3D" id="1.10.10.10">
    <property type="entry name" value="Winged helix-like DNA-binding domain superfamily/Winged helix DNA-binding domain"/>
    <property type="match status" value="1"/>
</dbReference>
<dbReference type="SMART" id="SM00895">
    <property type="entry name" value="FCD"/>
    <property type="match status" value="1"/>
</dbReference>
<comment type="caution">
    <text evidence="5">The sequence shown here is derived from an EMBL/GenBank/DDBJ whole genome shotgun (WGS) entry which is preliminary data.</text>
</comment>
<dbReference type="SUPFAM" id="SSF48008">
    <property type="entry name" value="GntR ligand-binding domain-like"/>
    <property type="match status" value="1"/>
</dbReference>
<dbReference type="Proteomes" id="UP000278222">
    <property type="component" value="Unassembled WGS sequence"/>
</dbReference>
<keyword evidence="3" id="KW-0804">Transcription</keyword>
<evidence type="ECO:0000256" key="1">
    <source>
        <dbReference type="ARBA" id="ARBA00023015"/>
    </source>
</evidence>
<protein>
    <submittedName>
        <fullName evidence="5">GntR family transcriptional regulator</fullName>
    </submittedName>
</protein>
<dbReference type="RefSeq" id="WP_123690152.1">
    <property type="nucleotide sequence ID" value="NZ_AP019700.1"/>
</dbReference>
<reference evidence="5 6" key="1">
    <citation type="submission" date="2018-11" db="EMBL/GenBank/DDBJ databases">
        <title>Genomic Encyclopedia of Type Strains, Phase IV (KMG-IV): sequencing the most valuable type-strain genomes for metagenomic binning, comparative biology and taxonomic classification.</title>
        <authorList>
            <person name="Goeker M."/>
        </authorList>
    </citation>
    <scope>NUCLEOTIDE SEQUENCE [LARGE SCALE GENOMIC DNA]</scope>
    <source>
        <strain evidence="5 6">DSM 5900</strain>
    </source>
</reference>
<evidence type="ECO:0000256" key="2">
    <source>
        <dbReference type="ARBA" id="ARBA00023125"/>
    </source>
</evidence>
<dbReference type="InterPro" id="IPR011711">
    <property type="entry name" value="GntR_C"/>
</dbReference>
<accession>A0A3N1L7V7</accession>
<keyword evidence="6" id="KW-1185">Reference proteome</keyword>
<evidence type="ECO:0000313" key="6">
    <source>
        <dbReference type="Proteomes" id="UP000278222"/>
    </source>
</evidence>
<dbReference type="Pfam" id="PF00392">
    <property type="entry name" value="GntR"/>
    <property type="match status" value="1"/>
</dbReference>
<dbReference type="PANTHER" id="PTHR43537">
    <property type="entry name" value="TRANSCRIPTIONAL REGULATOR, GNTR FAMILY"/>
    <property type="match status" value="1"/>
</dbReference>
<organism evidence="5 6">
    <name type="scientific">Stella humosa</name>
    <dbReference type="NCBI Taxonomy" id="94"/>
    <lineage>
        <taxon>Bacteria</taxon>
        <taxon>Pseudomonadati</taxon>
        <taxon>Pseudomonadota</taxon>
        <taxon>Alphaproteobacteria</taxon>
        <taxon>Rhodospirillales</taxon>
        <taxon>Stellaceae</taxon>
        <taxon>Stella</taxon>
    </lineage>
</organism>
<gene>
    <name evidence="5" type="ORF">EDC65_2611</name>
</gene>
<evidence type="ECO:0000259" key="4">
    <source>
        <dbReference type="PROSITE" id="PS50949"/>
    </source>
</evidence>
<dbReference type="EMBL" id="RJKX01000014">
    <property type="protein sequence ID" value="ROP90753.1"/>
    <property type="molecule type" value="Genomic_DNA"/>
</dbReference>
<keyword evidence="2" id="KW-0238">DNA-binding</keyword>
<keyword evidence="1" id="KW-0805">Transcription regulation</keyword>
<dbReference type="SUPFAM" id="SSF46785">
    <property type="entry name" value="Winged helix' DNA-binding domain"/>
    <property type="match status" value="1"/>
</dbReference>
<dbReference type="InterPro" id="IPR000524">
    <property type="entry name" value="Tscrpt_reg_HTH_GntR"/>
</dbReference>
<dbReference type="PROSITE" id="PS50949">
    <property type="entry name" value="HTH_GNTR"/>
    <property type="match status" value="1"/>
</dbReference>
<sequence>MSPVPKPIPYRLAEQIRHGIITGRYRPGAALREQGLEAEYGASRGPVREALRLLELRGLTVHEPRRGFRVRSYSPEAIEQIYRLRALLERHSVESLAGRDLEPLVSALEQSNRRMRDHFRRRDLEAYLHENNVFHRLILDFGGNEPLRRPLDMLNEMAEPIRWALLAEKLTRSRSVAEHERITRFLAEGRLFDAARVTEAHILDKLPAAQAALAENCRQ</sequence>
<dbReference type="SMART" id="SM00345">
    <property type="entry name" value="HTH_GNTR"/>
    <property type="match status" value="1"/>
</dbReference>
<evidence type="ECO:0000256" key="3">
    <source>
        <dbReference type="ARBA" id="ARBA00023163"/>
    </source>
</evidence>
<dbReference type="Gene3D" id="1.20.120.530">
    <property type="entry name" value="GntR ligand-binding domain-like"/>
    <property type="match status" value="1"/>
</dbReference>
<dbReference type="GO" id="GO:0003700">
    <property type="term" value="F:DNA-binding transcription factor activity"/>
    <property type="evidence" value="ECO:0007669"/>
    <property type="project" value="InterPro"/>
</dbReference>
<dbReference type="CDD" id="cd07377">
    <property type="entry name" value="WHTH_GntR"/>
    <property type="match status" value="1"/>
</dbReference>
<dbReference type="InterPro" id="IPR036390">
    <property type="entry name" value="WH_DNA-bd_sf"/>
</dbReference>
<dbReference type="OrthoDB" id="9812290at2"/>
<dbReference type="GO" id="GO:0003677">
    <property type="term" value="F:DNA binding"/>
    <property type="evidence" value="ECO:0007669"/>
    <property type="project" value="UniProtKB-KW"/>
</dbReference>
<evidence type="ECO:0000313" key="5">
    <source>
        <dbReference type="EMBL" id="ROP90753.1"/>
    </source>
</evidence>
<dbReference type="Pfam" id="PF07729">
    <property type="entry name" value="FCD"/>
    <property type="match status" value="1"/>
</dbReference>
<dbReference type="PANTHER" id="PTHR43537:SF24">
    <property type="entry name" value="GLUCONATE OPERON TRANSCRIPTIONAL REPRESSOR"/>
    <property type="match status" value="1"/>
</dbReference>
<dbReference type="InterPro" id="IPR036388">
    <property type="entry name" value="WH-like_DNA-bd_sf"/>
</dbReference>
<proteinExistence type="predicted"/>
<name>A0A3N1L7V7_9PROT</name>
<dbReference type="InterPro" id="IPR008920">
    <property type="entry name" value="TF_FadR/GntR_C"/>
</dbReference>
<dbReference type="AlphaFoldDB" id="A0A3N1L7V7"/>